<dbReference type="OrthoDB" id="8305509at2"/>
<reference evidence="2 3" key="1">
    <citation type="submission" date="2014-08" db="EMBL/GenBank/DDBJ databases">
        <title>Whole genome shotgun sequence of Rhizobium rubi NBRC 13261.</title>
        <authorList>
            <person name="Katano-Makiyama Y."/>
            <person name="Hosoyama A."/>
            <person name="Hashimoto M."/>
            <person name="Hosoyama Y."/>
            <person name="Noguchi M."/>
            <person name="Tsuchikane K."/>
            <person name="Uohara A."/>
            <person name="Ohji S."/>
            <person name="Ichikawa N."/>
            <person name="Kimura A."/>
            <person name="Yamazoe A."/>
            <person name="Fujita N."/>
        </authorList>
    </citation>
    <scope>NUCLEOTIDE SEQUENCE [LARGE SCALE GENOMIC DNA]</scope>
    <source>
        <strain evidence="2 3">NBRC 13261</strain>
    </source>
</reference>
<feature type="transmembrane region" description="Helical" evidence="1">
    <location>
        <begin position="44"/>
        <end position="63"/>
    </location>
</feature>
<accession>A0A081CUT5</accession>
<dbReference type="AlphaFoldDB" id="A0A081CUT5"/>
<dbReference type="RefSeq" id="WP_045230023.1">
    <property type="nucleotide sequence ID" value="NZ_BBJU01000012.1"/>
</dbReference>
<gene>
    <name evidence="2" type="ORF">RRU01S_12_00140</name>
</gene>
<organism evidence="2 3">
    <name type="scientific">Agrobacterium rubi TR3 = NBRC 13261</name>
    <dbReference type="NCBI Taxonomy" id="1368415"/>
    <lineage>
        <taxon>Bacteria</taxon>
        <taxon>Pseudomonadati</taxon>
        <taxon>Pseudomonadota</taxon>
        <taxon>Alphaproteobacteria</taxon>
        <taxon>Hyphomicrobiales</taxon>
        <taxon>Rhizobiaceae</taxon>
        <taxon>Rhizobium/Agrobacterium group</taxon>
        <taxon>Agrobacterium</taxon>
    </lineage>
</organism>
<keyword evidence="1" id="KW-1133">Transmembrane helix</keyword>
<comment type="caution">
    <text evidence="2">The sequence shown here is derived from an EMBL/GenBank/DDBJ whole genome shotgun (WGS) entry which is preliminary data.</text>
</comment>
<evidence type="ECO:0000313" key="2">
    <source>
        <dbReference type="EMBL" id="GAK70431.1"/>
    </source>
</evidence>
<keyword evidence="1" id="KW-0472">Membrane</keyword>
<dbReference type="EMBL" id="BBJU01000012">
    <property type="protein sequence ID" value="GAK70431.1"/>
    <property type="molecule type" value="Genomic_DNA"/>
</dbReference>
<feature type="transmembrane region" description="Helical" evidence="1">
    <location>
        <begin position="102"/>
        <end position="124"/>
    </location>
</feature>
<proteinExistence type="predicted"/>
<name>A0A081CUT5_9HYPH</name>
<evidence type="ECO:0000313" key="3">
    <source>
        <dbReference type="Proteomes" id="UP000028701"/>
    </source>
</evidence>
<sequence>MRFEGLETECKRVNLPAFIVITVSFTVLDGLLTLALSTGSGLDIVFARLLSVAITLPCLAYTLNRLQRAAPVGGVLLMIVSVISTCVSFGVFALIISRNPFVQWPIAFIAASFGGLALAVTGYLRARKRLGRGL</sequence>
<feature type="transmembrane region" description="Helical" evidence="1">
    <location>
        <begin position="12"/>
        <end position="32"/>
    </location>
</feature>
<dbReference type="Proteomes" id="UP000028701">
    <property type="component" value="Unassembled WGS sequence"/>
</dbReference>
<protein>
    <submittedName>
        <fullName evidence="2">Uncharacterized protein</fullName>
    </submittedName>
</protein>
<evidence type="ECO:0000256" key="1">
    <source>
        <dbReference type="SAM" id="Phobius"/>
    </source>
</evidence>
<keyword evidence="1" id="KW-0812">Transmembrane</keyword>
<feature type="transmembrane region" description="Helical" evidence="1">
    <location>
        <begin position="75"/>
        <end position="96"/>
    </location>
</feature>